<gene>
    <name evidence="3" type="ORF">K503DRAFT_776532</name>
</gene>
<feature type="region of interest" description="Disordered" evidence="1">
    <location>
        <begin position="69"/>
        <end position="95"/>
    </location>
</feature>
<sequence>MEPGDVDDALTLIGAIVQVFFMIRHYCLRDKKFDTFRADIRQIKILKPGSSIACSGFNRRNVHEGPFDIVKPASSHAKNNEAGRAEKISKQMESK</sequence>
<organism evidence="3 4">
    <name type="scientific">Rhizopogon vinicolor AM-OR11-026</name>
    <dbReference type="NCBI Taxonomy" id="1314800"/>
    <lineage>
        <taxon>Eukaryota</taxon>
        <taxon>Fungi</taxon>
        <taxon>Dikarya</taxon>
        <taxon>Basidiomycota</taxon>
        <taxon>Agaricomycotina</taxon>
        <taxon>Agaricomycetes</taxon>
        <taxon>Agaricomycetidae</taxon>
        <taxon>Boletales</taxon>
        <taxon>Suillineae</taxon>
        <taxon>Rhizopogonaceae</taxon>
        <taxon>Rhizopogon</taxon>
    </lineage>
</organism>
<dbReference type="AlphaFoldDB" id="A0A1B7MIZ7"/>
<evidence type="ECO:0000313" key="4">
    <source>
        <dbReference type="Proteomes" id="UP000092154"/>
    </source>
</evidence>
<dbReference type="OrthoDB" id="2682259at2759"/>
<name>A0A1B7MIZ7_9AGAM</name>
<keyword evidence="2" id="KW-0812">Transmembrane</keyword>
<feature type="compositionally biased region" description="Basic and acidic residues" evidence="1">
    <location>
        <begin position="78"/>
        <end position="95"/>
    </location>
</feature>
<dbReference type="InParanoid" id="A0A1B7MIZ7"/>
<evidence type="ECO:0000256" key="1">
    <source>
        <dbReference type="SAM" id="MobiDB-lite"/>
    </source>
</evidence>
<dbReference type="Proteomes" id="UP000092154">
    <property type="component" value="Unassembled WGS sequence"/>
</dbReference>
<evidence type="ECO:0000256" key="2">
    <source>
        <dbReference type="SAM" id="Phobius"/>
    </source>
</evidence>
<evidence type="ECO:0000313" key="3">
    <source>
        <dbReference type="EMBL" id="OAX32575.1"/>
    </source>
</evidence>
<feature type="transmembrane region" description="Helical" evidence="2">
    <location>
        <begin position="6"/>
        <end position="23"/>
    </location>
</feature>
<protein>
    <submittedName>
        <fullName evidence="3">Uncharacterized protein</fullName>
    </submittedName>
</protein>
<proteinExistence type="predicted"/>
<dbReference type="EMBL" id="KV448971">
    <property type="protein sequence ID" value="OAX32575.1"/>
    <property type="molecule type" value="Genomic_DNA"/>
</dbReference>
<keyword evidence="2" id="KW-1133">Transmembrane helix</keyword>
<keyword evidence="4" id="KW-1185">Reference proteome</keyword>
<accession>A0A1B7MIZ7</accession>
<reference evidence="3 4" key="1">
    <citation type="submission" date="2016-06" db="EMBL/GenBank/DDBJ databases">
        <title>Comparative genomics of the ectomycorrhizal sister species Rhizopogon vinicolor and Rhizopogon vesiculosus (Basidiomycota: Boletales) reveals a divergence of the mating type B locus.</title>
        <authorList>
            <consortium name="DOE Joint Genome Institute"/>
            <person name="Mujic A.B."/>
            <person name="Kuo A."/>
            <person name="Tritt A."/>
            <person name="Lipzen A."/>
            <person name="Chen C."/>
            <person name="Johnson J."/>
            <person name="Sharma A."/>
            <person name="Barry K."/>
            <person name="Grigoriev I.V."/>
            <person name="Spatafora J.W."/>
        </authorList>
    </citation>
    <scope>NUCLEOTIDE SEQUENCE [LARGE SCALE GENOMIC DNA]</scope>
    <source>
        <strain evidence="3 4">AM-OR11-026</strain>
    </source>
</reference>
<keyword evidence="2" id="KW-0472">Membrane</keyword>